<dbReference type="KEGG" id="euz:DVS28_a1899"/>
<dbReference type="GO" id="GO:0005384">
    <property type="term" value="F:manganese ion transmembrane transporter activity"/>
    <property type="evidence" value="ECO:0007669"/>
    <property type="project" value="InterPro"/>
</dbReference>
<dbReference type="OrthoDB" id="9789677at2"/>
<keyword evidence="3 5" id="KW-1133">Transmembrane helix</keyword>
<evidence type="ECO:0000313" key="7">
    <source>
        <dbReference type="Proteomes" id="UP000264006"/>
    </source>
</evidence>
<dbReference type="Proteomes" id="UP000264006">
    <property type="component" value="Chromosome"/>
</dbReference>
<sequence length="380" mass="39546">MATTDDVARFRENFVEEVNAAWLYRVAADIEEDEAVAGVYLRLAETEERHAELWADRLRDAGEAVPSTDPSSRSRMLGWLAKRWGVGVLSNVMASTERAGRTMYDNQPEAVGTSLPADERSHAVILDALRRESAAAPGNGGVRGGVLARLEGRHRAVGGNALRAAVLGANDGLVSNTSLVMGIAGAAFAADAVLLTGLAGLLAGAISMALGEWLSVQSSRELNQAQIATERAEILEMPEAEAEELALIYQAKGMSQEEAERAAADIMSDPDAFLDTMVREELGIDPDELGGSAWQAAGTSFALFSLGAIVPVIPFFWLSGGAAVILSLALAGIALFALGATTALITGTGVLRTGTRSLLLGLIAAGVTYGIGAVLGVTVG</sequence>
<organism evidence="6 7">
    <name type="scientific">Euzebya pacifica</name>
    <dbReference type="NCBI Taxonomy" id="1608957"/>
    <lineage>
        <taxon>Bacteria</taxon>
        <taxon>Bacillati</taxon>
        <taxon>Actinomycetota</taxon>
        <taxon>Nitriliruptoria</taxon>
        <taxon>Euzebyales</taxon>
    </lineage>
</organism>
<name>A0A346XWI7_9ACTN</name>
<dbReference type="GO" id="GO:0012505">
    <property type="term" value="C:endomembrane system"/>
    <property type="evidence" value="ECO:0007669"/>
    <property type="project" value="UniProtKB-SubCell"/>
</dbReference>
<dbReference type="Pfam" id="PF01988">
    <property type="entry name" value="VIT1"/>
    <property type="match status" value="1"/>
</dbReference>
<gene>
    <name evidence="6" type="ORF">DVS28_a1899</name>
</gene>
<proteinExistence type="predicted"/>
<evidence type="ECO:0000313" key="6">
    <source>
        <dbReference type="EMBL" id="AXV06584.1"/>
    </source>
</evidence>
<accession>A0A346XWI7</accession>
<evidence type="ECO:0000256" key="5">
    <source>
        <dbReference type="SAM" id="Phobius"/>
    </source>
</evidence>
<keyword evidence="2 5" id="KW-0812">Transmembrane</keyword>
<evidence type="ECO:0008006" key="8">
    <source>
        <dbReference type="Google" id="ProtNLM"/>
    </source>
</evidence>
<dbReference type="InterPro" id="IPR008217">
    <property type="entry name" value="Ccc1_fam"/>
</dbReference>
<evidence type="ECO:0000256" key="2">
    <source>
        <dbReference type="ARBA" id="ARBA00022692"/>
    </source>
</evidence>
<feature type="transmembrane region" description="Helical" evidence="5">
    <location>
        <begin position="301"/>
        <end position="318"/>
    </location>
</feature>
<evidence type="ECO:0000256" key="3">
    <source>
        <dbReference type="ARBA" id="ARBA00022989"/>
    </source>
</evidence>
<evidence type="ECO:0000256" key="1">
    <source>
        <dbReference type="ARBA" id="ARBA00004127"/>
    </source>
</evidence>
<dbReference type="PANTHER" id="PTHR31851">
    <property type="entry name" value="FE(2+)/MN(2+) TRANSPORTER PCL1"/>
    <property type="match status" value="1"/>
</dbReference>
<keyword evidence="4 5" id="KW-0472">Membrane</keyword>
<dbReference type="SUPFAM" id="SSF47240">
    <property type="entry name" value="Ferritin-like"/>
    <property type="match status" value="1"/>
</dbReference>
<feature type="transmembrane region" description="Helical" evidence="5">
    <location>
        <begin position="358"/>
        <end position="379"/>
    </location>
</feature>
<evidence type="ECO:0000256" key="4">
    <source>
        <dbReference type="ARBA" id="ARBA00023136"/>
    </source>
</evidence>
<dbReference type="EMBL" id="CP031165">
    <property type="protein sequence ID" value="AXV06584.1"/>
    <property type="molecule type" value="Genomic_DNA"/>
</dbReference>
<reference evidence="6 7" key="1">
    <citation type="submission" date="2018-09" db="EMBL/GenBank/DDBJ databases">
        <title>Complete genome sequence of Euzebya sp. DY32-46 isolated from seawater of Pacific Ocean.</title>
        <authorList>
            <person name="Xu L."/>
            <person name="Wu Y.-H."/>
            <person name="Xu X.-W."/>
        </authorList>
    </citation>
    <scope>NUCLEOTIDE SEQUENCE [LARGE SCALE GENOMIC DNA]</scope>
    <source>
        <strain evidence="6 7">DY32-46</strain>
    </source>
</reference>
<dbReference type="AlphaFoldDB" id="A0A346XWI7"/>
<protein>
    <recommendedName>
        <fullName evidence="8">Rubrerythrin family protein</fullName>
    </recommendedName>
</protein>
<dbReference type="RefSeq" id="WP_114591205.1">
    <property type="nucleotide sequence ID" value="NZ_CP031165.1"/>
</dbReference>
<dbReference type="InterPro" id="IPR009078">
    <property type="entry name" value="Ferritin-like_SF"/>
</dbReference>
<feature type="transmembrane region" description="Helical" evidence="5">
    <location>
        <begin position="179"/>
        <end position="210"/>
    </location>
</feature>
<dbReference type="GO" id="GO:0030026">
    <property type="term" value="P:intracellular manganese ion homeostasis"/>
    <property type="evidence" value="ECO:0007669"/>
    <property type="project" value="InterPro"/>
</dbReference>
<feature type="transmembrane region" description="Helical" evidence="5">
    <location>
        <begin position="324"/>
        <end position="346"/>
    </location>
</feature>
<keyword evidence="7" id="KW-1185">Reference proteome</keyword>
<comment type="subcellular location">
    <subcellularLocation>
        <location evidence="1">Endomembrane system</location>
        <topology evidence="1">Multi-pass membrane protein</topology>
    </subcellularLocation>
</comment>